<dbReference type="Proteomes" id="UP000182135">
    <property type="component" value="Unassembled WGS sequence"/>
</dbReference>
<reference evidence="15 16" key="1">
    <citation type="submission" date="2016-10" db="EMBL/GenBank/DDBJ databases">
        <authorList>
            <person name="de Groot N.N."/>
        </authorList>
    </citation>
    <scope>NUCLEOTIDE SEQUENCE [LARGE SCALE GENOMIC DNA]</scope>
    <source>
        <strain evidence="15 16">NLAE-zl-G419</strain>
    </source>
</reference>
<dbReference type="GeneID" id="90544509"/>
<evidence type="ECO:0000256" key="1">
    <source>
        <dbReference type="ARBA" id="ARBA00000868"/>
    </source>
</evidence>
<dbReference type="SUPFAM" id="SSF53271">
    <property type="entry name" value="PRTase-like"/>
    <property type="match status" value="1"/>
</dbReference>
<dbReference type="InterPro" id="IPR050120">
    <property type="entry name" value="Adenine_PRTase"/>
</dbReference>
<organism evidence="15 16">
    <name type="scientific">Clostridium cadaveris</name>
    <dbReference type="NCBI Taxonomy" id="1529"/>
    <lineage>
        <taxon>Bacteria</taxon>
        <taxon>Bacillati</taxon>
        <taxon>Bacillota</taxon>
        <taxon>Clostridia</taxon>
        <taxon>Eubacteriales</taxon>
        <taxon>Clostridiaceae</taxon>
        <taxon>Clostridium</taxon>
    </lineage>
</organism>
<evidence type="ECO:0000256" key="12">
    <source>
        <dbReference type="HAMAP-Rule" id="MF_00004"/>
    </source>
</evidence>
<keyword evidence="16" id="KW-1185">Reference proteome</keyword>
<evidence type="ECO:0000313" key="16">
    <source>
        <dbReference type="Proteomes" id="UP000182135"/>
    </source>
</evidence>
<comment type="subcellular location">
    <subcellularLocation>
        <location evidence="3 12">Cytoplasm</location>
    </subcellularLocation>
</comment>
<accession>A0A1I2MPI6</accession>
<dbReference type="NCBIfam" id="NF002633">
    <property type="entry name" value="PRK02304.1-2"/>
    <property type="match status" value="1"/>
</dbReference>
<evidence type="ECO:0000256" key="5">
    <source>
        <dbReference type="ARBA" id="ARBA00008391"/>
    </source>
</evidence>
<evidence type="ECO:0000256" key="6">
    <source>
        <dbReference type="ARBA" id="ARBA00011738"/>
    </source>
</evidence>
<evidence type="ECO:0000256" key="10">
    <source>
        <dbReference type="ARBA" id="ARBA00022679"/>
    </source>
</evidence>
<sequence length="172" mass="18736">MSIKDKIRIIEGFPKEGISFKDITTLIGDGEGLKETIDAIVDELRDKNIDIIVGPEARGFIFGVPVAYALGAGFVPVRKPGKLPCETLSISYDLEYGCDTLEIHKDSIKRGQRVAVVDDLLATGGTISTVAKLVEEAGGEVVSFNFVIELTELNGRDKLKNYEVSSLVQYDL</sequence>
<comment type="function">
    <text evidence="2 12">Catalyzes a salvage reaction resulting in the formation of AMP, that is energically less costly than de novo synthesis.</text>
</comment>
<evidence type="ECO:0000256" key="7">
    <source>
        <dbReference type="ARBA" id="ARBA00011893"/>
    </source>
</evidence>
<evidence type="ECO:0000256" key="4">
    <source>
        <dbReference type="ARBA" id="ARBA00004659"/>
    </source>
</evidence>
<protein>
    <recommendedName>
        <fullName evidence="7 12">Adenine phosphoribosyltransferase</fullName>
        <shortName evidence="12">APRT</shortName>
        <ecNumber evidence="7 12">2.4.2.7</ecNumber>
    </recommendedName>
</protein>
<proteinExistence type="inferred from homology"/>
<dbReference type="EC" id="2.4.2.7" evidence="7 12"/>
<dbReference type="InterPro" id="IPR029057">
    <property type="entry name" value="PRTase-like"/>
</dbReference>
<dbReference type="GO" id="GO:0003999">
    <property type="term" value="F:adenine phosphoribosyltransferase activity"/>
    <property type="evidence" value="ECO:0007669"/>
    <property type="project" value="UniProtKB-UniRule"/>
</dbReference>
<dbReference type="Pfam" id="PF00156">
    <property type="entry name" value="Pribosyltran"/>
    <property type="match status" value="1"/>
</dbReference>
<dbReference type="NCBIfam" id="TIGR01090">
    <property type="entry name" value="apt"/>
    <property type="match status" value="1"/>
</dbReference>
<keyword evidence="8 12" id="KW-0963">Cytoplasm</keyword>
<evidence type="ECO:0000256" key="8">
    <source>
        <dbReference type="ARBA" id="ARBA00022490"/>
    </source>
</evidence>
<dbReference type="FunFam" id="3.40.50.2020:FF:000004">
    <property type="entry name" value="Adenine phosphoribosyltransferase"/>
    <property type="match status" value="1"/>
</dbReference>
<evidence type="ECO:0000256" key="11">
    <source>
        <dbReference type="ARBA" id="ARBA00022726"/>
    </source>
</evidence>
<dbReference type="Proteomes" id="UP000246114">
    <property type="component" value="Unassembled WGS sequence"/>
</dbReference>
<evidence type="ECO:0000256" key="9">
    <source>
        <dbReference type="ARBA" id="ARBA00022676"/>
    </source>
</evidence>
<keyword evidence="10 12" id="KW-0808">Transferase</keyword>
<dbReference type="GO" id="GO:0006166">
    <property type="term" value="P:purine ribonucleoside salvage"/>
    <property type="evidence" value="ECO:0007669"/>
    <property type="project" value="UniProtKB-UniRule"/>
</dbReference>
<dbReference type="STRING" id="1529.SAMN04487885_11632"/>
<dbReference type="InterPro" id="IPR005764">
    <property type="entry name" value="Ade_phspho_trans"/>
</dbReference>
<dbReference type="HAMAP" id="MF_00004">
    <property type="entry name" value="Aden_phosphoribosyltr"/>
    <property type="match status" value="1"/>
</dbReference>
<dbReference type="NCBIfam" id="NF002636">
    <property type="entry name" value="PRK02304.1-5"/>
    <property type="match status" value="1"/>
</dbReference>
<dbReference type="UniPathway" id="UPA00588">
    <property type="reaction ID" value="UER00646"/>
</dbReference>
<evidence type="ECO:0000256" key="3">
    <source>
        <dbReference type="ARBA" id="ARBA00004496"/>
    </source>
</evidence>
<dbReference type="RefSeq" id="WP_027638023.1">
    <property type="nucleotide sequence ID" value="NZ_BAAACD010000024.1"/>
</dbReference>
<evidence type="ECO:0000313" key="14">
    <source>
        <dbReference type="EMBL" id="PWL52980.1"/>
    </source>
</evidence>
<dbReference type="GO" id="GO:0005737">
    <property type="term" value="C:cytoplasm"/>
    <property type="evidence" value="ECO:0007669"/>
    <property type="project" value="UniProtKB-SubCell"/>
</dbReference>
<dbReference type="NCBIfam" id="NF002634">
    <property type="entry name" value="PRK02304.1-3"/>
    <property type="match status" value="1"/>
</dbReference>
<evidence type="ECO:0000259" key="13">
    <source>
        <dbReference type="Pfam" id="PF00156"/>
    </source>
</evidence>
<evidence type="ECO:0000313" key="15">
    <source>
        <dbReference type="EMBL" id="SFF93475.1"/>
    </source>
</evidence>
<keyword evidence="9 12" id="KW-0328">Glycosyltransferase</keyword>
<dbReference type="GO" id="GO:0006168">
    <property type="term" value="P:adenine salvage"/>
    <property type="evidence" value="ECO:0007669"/>
    <property type="project" value="InterPro"/>
</dbReference>
<dbReference type="eggNOG" id="COG0503">
    <property type="taxonomic scope" value="Bacteria"/>
</dbReference>
<dbReference type="AlphaFoldDB" id="A0A1I2MPI6"/>
<comment type="catalytic activity">
    <reaction evidence="1 12">
        <text>AMP + diphosphate = 5-phospho-alpha-D-ribose 1-diphosphate + adenine</text>
        <dbReference type="Rhea" id="RHEA:16609"/>
        <dbReference type="ChEBI" id="CHEBI:16708"/>
        <dbReference type="ChEBI" id="CHEBI:33019"/>
        <dbReference type="ChEBI" id="CHEBI:58017"/>
        <dbReference type="ChEBI" id="CHEBI:456215"/>
        <dbReference type="EC" id="2.4.2.7"/>
    </reaction>
</comment>
<evidence type="ECO:0000256" key="2">
    <source>
        <dbReference type="ARBA" id="ARBA00003968"/>
    </source>
</evidence>
<gene>
    <name evidence="12" type="primary">apt</name>
    <name evidence="14" type="ORF">DBY38_08890</name>
    <name evidence="15" type="ORF">SAMN04487885_11632</name>
</gene>
<dbReference type="EMBL" id="QAMZ01000043">
    <property type="protein sequence ID" value="PWL52980.1"/>
    <property type="molecule type" value="Genomic_DNA"/>
</dbReference>
<dbReference type="CDD" id="cd06223">
    <property type="entry name" value="PRTases_typeI"/>
    <property type="match status" value="1"/>
</dbReference>
<dbReference type="PANTHER" id="PTHR11776:SF7">
    <property type="entry name" value="PHOSPHORIBOSYLTRANSFERASE DOMAIN-CONTAINING PROTEIN"/>
    <property type="match status" value="1"/>
</dbReference>
<reference evidence="14 17" key="2">
    <citation type="submission" date="2018-03" db="EMBL/GenBank/DDBJ databases">
        <title>The uncultured portion of the human microbiome is neutrally assembled.</title>
        <authorList>
            <person name="Jeraldo P."/>
            <person name="Boardman L."/>
            <person name="White B.A."/>
            <person name="Nelson H."/>
            <person name="Goldenfeld N."/>
            <person name="Chia N."/>
        </authorList>
    </citation>
    <scope>NUCLEOTIDE SEQUENCE [LARGE SCALE GENOMIC DNA]</scope>
    <source>
        <strain evidence="14">CIM:MAG 903</strain>
    </source>
</reference>
<feature type="domain" description="Phosphoribosyltransferase" evidence="13">
    <location>
        <begin position="36"/>
        <end position="148"/>
    </location>
</feature>
<comment type="similarity">
    <text evidence="5 12">Belongs to the purine/pyrimidine phosphoribosyltransferase family.</text>
</comment>
<dbReference type="PANTHER" id="PTHR11776">
    <property type="entry name" value="ADENINE PHOSPHORIBOSYLTRANSFERASE"/>
    <property type="match status" value="1"/>
</dbReference>
<keyword evidence="11 12" id="KW-0660">Purine salvage</keyword>
<comment type="pathway">
    <text evidence="4 12">Purine metabolism; AMP biosynthesis via salvage pathway; AMP from adenine: step 1/1.</text>
</comment>
<dbReference type="Gene3D" id="3.40.50.2020">
    <property type="match status" value="1"/>
</dbReference>
<dbReference type="GO" id="GO:0044209">
    <property type="term" value="P:AMP salvage"/>
    <property type="evidence" value="ECO:0007669"/>
    <property type="project" value="UniProtKB-UniRule"/>
</dbReference>
<comment type="subunit">
    <text evidence="6 12">Homodimer.</text>
</comment>
<dbReference type="InterPro" id="IPR000836">
    <property type="entry name" value="PRTase_dom"/>
</dbReference>
<evidence type="ECO:0000313" key="17">
    <source>
        <dbReference type="Proteomes" id="UP000246114"/>
    </source>
</evidence>
<dbReference type="EMBL" id="FOOE01000016">
    <property type="protein sequence ID" value="SFF93475.1"/>
    <property type="molecule type" value="Genomic_DNA"/>
</dbReference>
<name>A0A1I2MPI6_9CLOT</name>
<dbReference type="OrthoDB" id="9803963at2"/>